<dbReference type="GeneID" id="19115230"/>
<dbReference type="GO" id="GO:0008270">
    <property type="term" value="F:zinc ion binding"/>
    <property type="evidence" value="ECO:0007669"/>
    <property type="project" value="InterPro"/>
</dbReference>
<dbReference type="CDD" id="cd12148">
    <property type="entry name" value="fungal_TF_MHR"/>
    <property type="match status" value="1"/>
</dbReference>
<dbReference type="InterPro" id="IPR052073">
    <property type="entry name" value="Amide_Lactam_Regulators"/>
</dbReference>
<dbReference type="SMART" id="SM00906">
    <property type="entry name" value="Fungal_trans"/>
    <property type="match status" value="1"/>
</dbReference>
<dbReference type="HOGENOM" id="CLU_015361_3_0_1"/>
<evidence type="ECO:0000256" key="1">
    <source>
        <dbReference type="ARBA" id="ARBA00022833"/>
    </source>
</evidence>
<dbReference type="EMBL" id="KB445555">
    <property type="protein sequence ID" value="EMC96525.1"/>
    <property type="molecule type" value="Genomic_DNA"/>
</dbReference>
<dbReference type="RefSeq" id="XP_007676229.1">
    <property type="nucleotide sequence ID" value="XM_007678039.1"/>
</dbReference>
<evidence type="ECO:0000259" key="6">
    <source>
        <dbReference type="SMART" id="SM00906"/>
    </source>
</evidence>
<evidence type="ECO:0000256" key="5">
    <source>
        <dbReference type="ARBA" id="ARBA00023242"/>
    </source>
</evidence>
<dbReference type="GO" id="GO:0006351">
    <property type="term" value="P:DNA-templated transcription"/>
    <property type="evidence" value="ECO:0007669"/>
    <property type="project" value="InterPro"/>
</dbReference>
<evidence type="ECO:0000313" key="7">
    <source>
        <dbReference type="EMBL" id="EMC96525.1"/>
    </source>
</evidence>
<dbReference type="OMA" id="MCANQAM"/>
<feature type="domain" description="Xylanolytic transcriptional activator regulatory" evidence="6">
    <location>
        <begin position="109"/>
        <end position="181"/>
    </location>
</feature>
<dbReference type="STRING" id="717646.M2NCC2"/>
<gene>
    <name evidence="7" type="ORF">BAUCODRAFT_53243</name>
</gene>
<keyword evidence="8" id="KW-1185">Reference proteome</keyword>
<protein>
    <recommendedName>
        <fullName evidence="6">Xylanolytic transcriptional activator regulatory domain-containing protein</fullName>
    </recommendedName>
</protein>
<dbReference type="OrthoDB" id="10031947at2759"/>
<keyword evidence="4" id="KW-0804">Transcription</keyword>
<dbReference type="KEGG" id="bcom:BAUCODRAFT_53243"/>
<name>M2NCC2_BAUPA</name>
<keyword evidence="1" id="KW-0862">Zinc</keyword>
<evidence type="ECO:0000256" key="4">
    <source>
        <dbReference type="ARBA" id="ARBA00023163"/>
    </source>
</evidence>
<organism evidence="7 8">
    <name type="scientific">Baudoinia panamericana (strain UAMH 10762)</name>
    <name type="common">Angels' share fungus</name>
    <name type="synonym">Baudoinia compniacensis (strain UAMH 10762)</name>
    <dbReference type="NCBI Taxonomy" id="717646"/>
    <lineage>
        <taxon>Eukaryota</taxon>
        <taxon>Fungi</taxon>
        <taxon>Dikarya</taxon>
        <taxon>Ascomycota</taxon>
        <taxon>Pezizomycotina</taxon>
        <taxon>Dothideomycetes</taxon>
        <taxon>Dothideomycetidae</taxon>
        <taxon>Mycosphaerellales</taxon>
        <taxon>Teratosphaeriaceae</taxon>
        <taxon>Baudoinia</taxon>
    </lineage>
</organism>
<evidence type="ECO:0000256" key="3">
    <source>
        <dbReference type="ARBA" id="ARBA00023125"/>
    </source>
</evidence>
<dbReference type="InterPro" id="IPR007219">
    <property type="entry name" value="XnlR_reg_dom"/>
</dbReference>
<keyword evidence="3" id="KW-0238">DNA-binding</keyword>
<keyword evidence="2" id="KW-0805">Transcription regulation</keyword>
<dbReference type="PANTHER" id="PTHR47171:SF6">
    <property type="entry name" value="SPECIFIC TRANSCRIPTION FACTOR, PUTATIVE (AFU_ORTHOLOGUE AFUA_2G06130)-RELATED"/>
    <property type="match status" value="1"/>
</dbReference>
<feature type="non-terminal residue" evidence="7">
    <location>
        <position position="360"/>
    </location>
</feature>
<dbReference type="AlphaFoldDB" id="M2NCC2"/>
<dbReference type="GO" id="GO:0003677">
    <property type="term" value="F:DNA binding"/>
    <property type="evidence" value="ECO:0007669"/>
    <property type="project" value="UniProtKB-KW"/>
</dbReference>
<dbReference type="Pfam" id="PF04082">
    <property type="entry name" value="Fungal_trans"/>
    <property type="match status" value="1"/>
</dbReference>
<evidence type="ECO:0000313" key="8">
    <source>
        <dbReference type="Proteomes" id="UP000011761"/>
    </source>
</evidence>
<feature type="non-terminal residue" evidence="7">
    <location>
        <position position="1"/>
    </location>
</feature>
<evidence type="ECO:0000256" key="2">
    <source>
        <dbReference type="ARBA" id="ARBA00023015"/>
    </source>
</evidence>
<sequence length="360" mass="40671">LIDLYFKKIHPILPLVDEKEFREQYDSGNVWEPLAHAMCLVAAKDPDAAVHLKIHLSPSTLPPREFCSRLYASVLGYLKAPCQYDKVTLIRIFALASLHSEGQDGAAESSMLLSQAMHHAQTLGIHLGQQSSNRLETGLPAKRLFWCLWVLDRINGCIDTRPVIMSDIDIAIDGFAPGESGYPAFEAWIRITELLNKILSFYRPHVSLDNTGWEDEYPGLEEIFDETAAWQLPSSILVTLHLYYLTVAVLSHRSRGVKQVPRATYSAVRQRLCAGEIIRVMESDYAKEVHALPFIPYSVSLALSVSYQHLRQSQLQHQQEDACVEFRKCTKILQNLRRVWGSADTMAALASKVQRQIEKA</sequence>
<accession>M2NCC2</accession>
<dbReference type="PANTHER" id="PTHR47171">
    <property type="entry name" value="FARA-RELATED"/>
    <property type="match status" value="1"/>
</dbReference>
<reference evidence="7 8" key="1">
    <citation type="journal article" date="2012" name="PLoS Pathog.">
        <title>Diverse lifestyles and strategies of plant pathogenesis encoded in the genomes of eighteen Dothideomycetes fungi.</title>
        <authorList>
            <person name="Ohm R.A."/>
            <person name="Feau N."/>
            <person name="Henrissat B."/>
            <person name="Schoch C.L."/>
            <person name="Horwitz B.A."/>
            <person name="Barry K.W."/>
            <person name="Condon B.J."/>
            <person name="Copeland A.C."/>
            <person name="Dhillon B."/>
            <person name="Glaser F."/>
            <person name="Hesse C.N."/>
            <person name="Kosti I."/>
            <person name="LaButti K."/>
            <person name="Lindquist E.A."/>
            <person name="Lucas S."/>
            <person name="Salamov A.A."/>
            <person name="Bradshaw R.E."/>
            <person name="Ciuffetti L."/>
            <person name="Hamelin R.C."/>
            <person name="Kema G.H.J."/>
            <person name="Lawrence C."/>
            <person name="Scott J.A."/>
            <person name="Spatafora J.W."/>
            <person name="Turgeon B.G."/>
            <person name="de Wit P.J.G.M."/>
            <person name="Zhong S."/>
            <person name="Goodwin S.B."/>
            <person name="Grigoriev I.V."/>
        </authorList>
    </citation>
    <scope>NUCLEOTIDE SEQUENCE [LARGE SCALE GENOMIC DNA]</scope>
    <source>
        <strain evidence="7 8">UAMH 10762</strain>
    </source>
</reference>
<dbReference type="Proteomes" id="UP000011761">
    <property type="component" value="Unassembled WGS sequence"/>
</dbReference>
<keyword evidence="5" id="KW-0539">Nucleus</keyword>
<dbReference type="eggNOG" id="ENOG502S1X9">
    <property type="taxonomic scope" value="Eukaryota"/>
</dbReference>
<proteinExistence type="predicted"/>